<reference evidence="1" key="1">
    <citation type="submission" date="2023-09" db="EMBL/GenBank/DDBJ databases">
        <title>Demequina sp. a novel bacteria isolated from Capsicum annuum.</title>
        <authorList>
            <person name="Humaira Z."/>
            <person name="Lee J."/>
            <person name="Cho D."/>
        </authorList>
    </citation>
    <scope>NUCLEOTIDE SEQUENCE</scope>
    <source>
        <strain evidence="1">PMTSA13</strain>
    </source>
</reference>
<dbReference type="Proteomes" id="UP001303408">
    <property type="component" value="Chromosome"/>
</dbReference>
<dbReference type="RefSeq" id="WP_313542148.1">
    <property type="nucleotide sequence ID" value="NZ_CP134880.1"/>
</dbReference>
<organism evidence="1">
    <name type="scientific">Demequina capsici</name>
    <dbReference type="NCBI Taxonomy" id="3075620"/>
    <lineage>
        <taxon>Bacteria</taxon>
        <taxon>Bacillati</taxon>
        <taxon>Actinomycetota</taxon>
        <taxon>Actinomycetes</taxon>
        <taxon>Micrococcales</taxon>
        <taxon>Demequinaceae</taxon>
        <taxon>Demequina</taxon>
    </lineage>
</organism>
<name>A0AA96F9R9_9MICO</name>
<dbReference type="AlphaFoldDB" id="A0AA96F9R9"/>
<proteinExistence type="predicted"/>
<protein>
    <submittedName>
        <fullName evidence="1">Uncharacterized protein</fullName>
    </submittedName>
</protein>
<sequence length="187" mass="20767">MGLERTHREVIRLRAEYRQEPRAGALRLAQQLSWYSMELALAKQYDKSEQAWAEAFDVARHVLDEGGPTQYERTELIRIGVGAARAMRMVGLEAEATAVVEETELQYAKLVATAEDPTMVLAIRGAILGVRAEACREHGDRAGEIDVLCESVLEMLAGSEASPQIIGSMLRDPLRHLHDLLTEDAAR</sequence>
<evidence type="ECO:0000313" key="1">
    <source>
        <dbReference type="EMBL" id="WNM26403.1"/>
    </source>
</evidence>
<dbReference type="KEGG" id="dcp:RN607_09330"/>
<dbReference type="EMBL" id="CP134880">
    <property type="protein sequence ID" value="WNM26403.1"/>
    <property type="molecule type" value="Genomic_DNA"/>
</dbReference>
<gene>
    <name evidence="1" type="ORF">RN607_09330</name>
</gene>
<accession>A0AA96F9R9</accession>